<gene>
    <name evidence="4" type="ORF">SAMN04488565_1275</name>
</gene>
<feature type="compositionally biased region" description="Gly residues" evidence="2">
    <location>
        <begin position="599"/>
        <end position="612"/>
    </location>
</feature>
<protein>
    <recommendedName>
        <fullName evidence="3">DUF6752 domain-containing protein</fullName>
    </recommendedName>
</protein>
<dbReference type="EMBL" id="FNKB01000001">
    <property type="protein sequence ID" value="SDQ19893.1"/>
    <property type="molecule type" value="Genomic_DNA"/>
</dbReference>
<dbReference type="OrthoDB" id="3780655at2"/>
<dbReference type="Pfam" id="PF20537">
    <property type="entry name" value="DUF6752"/>
    <property type="match status" value="1"/>
</dbReference>
<dbReference type="InterPro" id="IPR029063">
    <property type="entry name" value="SAM-dependent_MTases_sf"/>
</dbReference>
<organism evidence="4 5">
    <name type="scientific">Leucobacter chromiiresistens</name>
    <dbReference type="NCBI Taxonomy" id="1079994"/>
    <lineage>
        <taxon>Bacteria</taxon>
        <taxon>Bacillati</taxon>
        <taxon>Actinomycetota</taxon>
        <taxon>Actinomycetes</taxon>
        <taxon>Micrococcales</taxon>
        <taxon>Microbacteriaceae</taxon>
        <taxon>Leucobacter</taxon>
    </lineage>
</organism>
<dbReference type="AlphaFoldDB" id="A0A1H0YXM0"/>
<dbReference type="InterPro" id="IPR046640">
    <property type="entry name" value="DUF6752"/>
</dbReference>
<evidence type="ECO:0000313" key="5">
    <source>
        <dbReference type="Proteomes" id="UP000182690"/>
    </source>
</evidence>
<evidence type="ECO:0000259" key="3">
    <source>
        <dbReference type="Pfam" id="PF20537"/>
    </source>
</evidence>
<dbReference type="Gene3D" id="3.40.50.150">
    <property type="entry name" value="Vaccinia Virus protein VP39"/>
    <property type="match status" value="1"/>
</dbReference>
<dbReference type="RefSeq" id="WP_010154910.1">
    <property type="nucleotide sequence ID" value="NZ_FNKB01000001.1"/>
</dbReference>
<sequence length="633" mass="69121">MPFIATPQGLTLPDLTEDVRSVDVHFGEQRVWSIDLLDREEAPTQALPWPPALHPHLTGSADVVLRRSGDGEELGRSRVAFTDEPHPTRVVDAEGIPLAINKWGRLGKTLGAGNAGVQERILDRTEEIIGHLVGMGLRPFVVGGTLLGGVREGALLPHDDDADVAYLSELRNPADVAREGFAVGHRLQQLGYELVRHSATHMQLYFRTPAGSVDHYVDVFTAFFTDDGMINQPFHVRGPLRADQMLPFGSVQIAGRAFPAPADPEAWLVINYDENWRTPIPGYHLGTPRSTSRRFQSWFGSYHFKRDFWNEFYATGGDPDPDAQWASGAEWILGERDALRAPVLLELGAGSGALAARLSSDPGPHRHRTRVIASDYSSSALSAARARANANARTPAEGGAGAGPGFEVDHLNLYRTLSLDVFRRLGVSGPVDIVANHLLEQVGHIARANALRLIRMALRSGGTARATAYREHAADVSFGDPTTWHLSTIDLAREARAYGLDIDVEPIDPQPHERERRPYGVRFTLGAAPPIRKEISMKQRLKRLVMRARPTGARAQIEALTERVSELENELDEYRRDSLRVAELLDLAEQRLTPASDDGGAGDGSGDPGTGTGAARPAATPEHPHSETPRAEA</sequence>
<feature type="compositionally biased region" description="Basic and acidic residues" evidence="2">
    <location>
        <begin position="622"/>
        <end position="633"/>
    </location>
</feature>
<dbReference type="Proteomes" id="UP000182690">
    <property type="component" value="Unassembled WGS sequence"/>
</dbReference>
<feature type="region of interest" description="Disordered" evidence="2">
    <location>
        <begin position="590"/>
        <end position="633"/>
    </location>
</feature>
<evidence type="ECO:0000256" key="2">
    <source>
        <dbReference type="SAM" id="MobiDB-lite"/>
    </source>
</evidence>
<feature type="coiled-coil region" evidence="1">
    <location>
        <begin position="557"/>
        <end position="584"/>
    </location>
</feature>
<name>A0A1H0YXM0_9MICO</name>
<dbReference type="SUPFAM" id="SSF53335">
    <property type="entry name" value="S-adenosyl-L-methionine-dependent methyltransferases"/>
    <property type="match status" value="1"/>
</dbReference>
<feature type="domain" description="DUF6752" evidence="3">
    <location>
        <begin position="560"/>
        <end position="598"/>
    </location>
</feature>
<reference evidence="4 5" key="1">
    <citation type="submission" date="2016-10" db="EMBL/GenBank/DDBJ databases">
        <authorList>
            <person name="de Groot N.N."/>
        </authorList>
    </citation>
    <scope>NUCLEOTIDE SEQUENCE [LARGE SCALE GENOMIC DNA]</scope>
    <source>
        <strain evidence="4 5">DSM 22788</strain>
    </source>
</reference>
<evidence type="ECO:0000313" key="4">
    <source>
        <dbReference type="EMBL" id="SDQ19893.1"/>
    </source>
</evidence>
<dbReference type="STRING" id="1079994.SAMN04488565_1275"/>
<evidence type="ECO:0000256" key="1">
    <source>
        <dbReference type="SAM" id="Coils"/>
    </source>
</evidence>
<proteinExistence type="predicted"/>
<accession>A0A1H0YXM0</accession>
<keyword evidence="1" id="KW-0175">Coiled coil</keyword>
<dbReference type="eggNOG" id="COG0500">
    <property type="taxonomic scope" value="Bacteria"/>
</dbReference>